<evidence type="ECO:0000313" key="4">
    <source>
        <dbReference type="Proteomes" id="UP000014480"/>
    </source>
</evidence>
<feature type="region of interest" description="Disordered" evidence="1">
    <location>
        <begin position="349"/>
        <end position="376"/>
    </location>
</feature>
<organism evidence="3 4">
    <name type="scientific">Colletotrichum orbiculare (strain 104-T / ATCC 96160 / CBS 514.97 / LARS 414 / MAFF 240422)</name>
    <name type="common">Cucumber anthracnose fungus</name>
    <name type="synonym">Colletotrichum lagenarium</name>
    <dbReference type="NCBI Taxonomy" id="1213857"/>
    <lineage>
        <taxon>Eukaryota</taxon>
        <taxon>Fungi</taxon>
        <taxon>Dikarya</taxon>
        <taxon>Ascomycota</taxon>
        <taxon>Pezizomycotina</taxon>
        <taxon>Sordariomycetes</taxon>
        <taxon>Hypocreomycetidae</taxon>
        <taxon>Glomerellales</taxon>
        <taxon>Glomerellaceae</taxon>
        <taxon>Colletotrichum</taxon>
        <taxon>Colletotrichum orbiculare species complex</taxon>
    </lineage>
</organism>
<sequence length="545" mass="59476">MVFQLPSAVDPDAVGVIFYSFVCLLANILLVWLTWTHNDRTSYIACISYATLVVTATSIAQQFYDFAFWKDIMTDQFYYARDNADNAEVQYHKGARGIKLILSYIRIFGFTIESTFVFFFALSLAASVYGWFATTPRTTHTISIIGRVVPCILTCITIGLMNSPPAQSSFITYMLVANTQFVLSLLGSAVLLIMILFKYVRSRYNLQTWNVLYGNAGSLPTSSAQGSKARSAWLGSSSSRGGGRSRAYSGAGANKTYDSWLVIRLSIAFAVLCVFEYTNVVPRIAAATHTVDSTDDLAPDLSVKRALSSVRGYVSGVTPSLVAFLVFGTTKAFQRKIVDTFIPKRLQPRRRHKKNLSISFGNSGPSPHLPATQRPIQPVDSFSLSDMAPKYLPTSNYSPHFHNEGELSPRQPYHTHTKSNSRDGTPRFATGPLSPKPVTSSTVSPSIVAPSTIAPSSVAPSSVAPSSVAPSTVTTSPSPVPPVSQNFQRRSMLLGGLSPPPRPKMPANTHGPRLNSKFSVYGRPEGRHDGLNKTLPEPPYDGRAF</sequence>
<proteinExistence type="predicted"/>
<reference evidence="4" key="2">
    <citation type="journal article" date="2019" name="Mol. Plant Microbe Interact.">
        <title>Genome sequence resources for four phytopathogenic fungi from the Colletotrichum orbiculare species complex.</title>
        <authorList>
            <person name="Gan P."/>
            <person name="Tsushima A."/>
            <person name="Narusaka M."/>
            <person name="Narusaka Y."/>
            <person name="Takano Y."/>
            <person name="Kubo Y."/>
            <person name="Shirasu K."/>
        </authorList>
    </citation>
    <scope>GENOME REANNOTATION</scope>
    <source>
        <strain evidence="4">104-T / ATCC 96160 / CBS 514.97 / LARS 414 / MAFF 240422</strain>
    </source>
</reference>
<accession>N4ULV1</accession>
<dbReference type="STRING" id="1213857.N4ULV1"/>
<comment type="caution">
    <text evidence="3">The sequence shown here is derived from an EMBL/GenBank/DDBJ whole genome shotgun (WGS) entry which is preliminary data.</text>
</comment>
<keyword evidence="2" id="KW-0812">Transmembrane</keyword>
<keyword evidence="2" id="KW-1133">Transmembrane helix</keyword>
<keyword evidence="4" id="KW-1185">Reference proteome</keyword>
<feature type="compositionally biased region" description="Low complexity" evidence="1">
    <location>
        <begin position="432"/>
        <end position="477"/>
    </location>
</feature>
<evidence type="ECO:0000256" key="2">
    <source>
        <dbReference type="SAM" id="Phobius"/>
    </source>
</evidence>
<reference evidence="4" key="1">
    <citation type="journal article" date="2013" name="New Phytol.">
        <title>Comparative genomic and transcriptomic analyses reveal the hemibiotrophic stage shift of Colletotrichum fungi.</title>
        <authorList>
            <person name="Gan P."/>
            <person name="Ikeda K."/>
            <person name="Irieda H."/>
            <person name="Narusaka M."/>
            <person name="O'Connell R.J."/>
            <person name="Narusaka Y."/>
            <person name="Takano Y."/>
            <person name="Kubo Y."/>
            <person name="Shirasu K."/>
        </authorList>
    </citation>
    <scope>NUCLEOTIDE SEQUENCE [LARGE SCALE GENOMIC DNA]</scope>
    <source>
        <strain evidence="4">104-T / ATCC 96160 / CBS 514.97 / LARS 414 / MAFF 240422</strain>
    </source>
</reference>
<dbReference type="eggNOG" id="ENOG502ST7N">
    <property type="taxonomic scope" value="Eukaryota"/>
</dbReference>
<dbReference type="OrthoDB" id="5287295at2759"/>
<dbReference type="Proteomes" id="UP000014480">
    <property type="component" value="Unassembled WGS sequence"/>
</dbReference>
<dbReference type="HOGENOM" id="CLU_038399_2_0_1"/>
<feature type="transmembrane region" description="Helical" evidence="2">
    <location>
        <begin position="107"/>
        <end position="132"/>
    </location>
</feature>
<feature type="transmembrane region" description="Helical" evidence="2">
    <location>
        <begin position="181"/>
        <end position="200"/>
    </location>
</feature>
<keyword evidence="2" id="KW-0472">Membrane</keyword>
<protein>
    <submittedName>
        <fullName evidence="3">Uncharacterized protein</fullName>
    </submittedName>
</protein>
<feature type="region of interest" description="Disordered" evidence="1">
    <location>
        <begin position="394"/>
        <end position="545"/>
    </location>
</feature>
<feature type="transmembrane region" description="Helical" evidence="2">
    <location>
        <begin position="42"/>
        <end position="64"/>
    </location>
</feature>
<dbReference type="AlphaFoldDB" id="N4ULV1"/>
<evidence type="ECO:0000313" key="3">
    <source>
        <dbReference type="EMBL" id="TDZ16090.1"/>
    </source>
</evidence>
<feature type="compositionally biased region" description="Polar residues" evidence="1">
    <location>
        <begin position="356"/>
        <end position="365"/>
    </location>
</feature>
<feature type="transmembrane region" description="Helical" evidence="2">
    <location>
        <begin position="144"/>
        <end position="161"/>
    </location>
</feature>
<gene>
    <name evidence="3" type="ORF">Cob_v011046</name>
</gene>
<evidence type="ECO:0000256" key="1">
    <source>
        <dbReference type="SAM" id="MobiDB-lite"/>
    </source>
</evidence>
<feature type="transmembrane region" description="Helical" evidence="2">
    <location>
        <begin position="16"/>
        <end position="35"/>
    </location>
</feature>
<name>N4ULV1_COLOR</name>
<dbReference type="EMBL" id="AMCV02000037">
    <property type="protein sequence ID" value="TDZ16090.1"/>
    <property type="molecule type" value="Genomic_DNA"/>
</dbReference>